<keyword evidence="2" id="KW-1185">Reference proteome</keyword>
<reference evidence="1 2" key="1">
    <citation type="submission" date="2016-12" db="EMBL/GenBank/DDBJ databases">
        <title>The draft genome sequence of Actinophytocola xinjiangensis.</title>
        <authorList>
            <person name="Wang W."/>
            <person name="Yuan L."/>
        </authorList>
    </citation>
    <scope>NUCLEOTIDE SEQUENCE [LARGE SCALE GENOMIC DNA]</scope>
    <source>
        <strain evidence="1 2">CGMCC 4.4663</strain>
    </source>
</reference>
<dbReference type="Proteomes" id="UP000185696">
    <property type="component" value="Unassembled WGS sequence"/>
</dbReference>
<name>A0A7Z0WP87_9PSEU</name>
<accession>A0A7Z0WP87</accession>
<comment type="caution">
    <text evidence="1">The sequence shown here is derived from an EMBL/GenBank/DDBJ whole genome shotgun (WGS) entry which is preliminary data.</text>
</comment>
<gene>
    <name evidence="1" type="ORF">BLA60_11495</name>
</gene>
<evidence type="ECO:0000313" key="2">
    <source>
        <dbReference type="Proteomes" id="UP000185696"/>
    </source>
</evidence>
<protein>
    <submittedName>
        <fullName evidence="1">Uncharacterized protein</fullName>
    </submittedName>
</protein>
<dbReference type="AlphaFoldDB" id="A0A7Z0WP87"/>
<dbReference type="RefSeq" id="WP_075132805.1">
    <property type="nucleotide sequence ID" value="NZ_MSIF01000004.1"/>
</dbReference>
<sequence length="190" mass="21059">MPTITYDPILETTAPVTTPRTNTALVLETLRGQRLVVLHGEPVPHRPTGGYRRAHLVDLALHQLVLEAQLPSKDRTFPFDATVSFTCQVTNPAMISAGELHDLTAAVRPRLVKILRAVAQRYDVLDVAVAEAALNSALDRHYGNSALRLGRFVVELETGDLSALHELRRLTRWLAPVSPPVRSRPVFPRQ</sequence>
<organism evidence="1 2">
    <name type="scientific">Actinophytocola xinjiangensis</name>
    <dbReference type="NCBI Taxonomy" id="485602"/>
    <lineage>
        <taxon>Bacteria</taxon>
        <taxon>Bacillati</taxon>
        <taxon>Actinomycetota</taxon>
        <taxon>Actinomycetes</taxon>
        <taxon>Pseudonocardiales</taxon>
        <taxon>Pseudonocardiaceae</taxon>
    </lineage>
</organism>
<evidence type="ECO:0000313" key="1">
    <source>
        <dbReference type="EMBL" id="OLF11570.1"/>
    </source>
</evidence>
<dbReference type="EMBL" id="MSIF01000004">
    <property type="protein sequence ID" value="OLF11570.1"/>
    <property type="molecule type" value="Genomic_DNA"/>
</dbReference>
<proteinExistence type="predicted"/>
<dbReference type="OrthoDB" id="3629585at2"/>